<name>A0ABY5ASP6_9CYAN</name>
<feature type="domain" description="Metallo-beta-lactamase" evidence="1">
    <location>
        <begin position="23"/>
        <end position="185"/>
    </location>
</feature>
<sequence length="218" mass="24114">MSKEPRIVRSNIFAFPPNRQTLGGTAYLIVEKDGNILIDTPPSTPETQDFLGGQGGVRSLFITHRDSIGEATKFQQRSGCQLIIQEQEAYLLPEAQVTSFHHEIQISPQIQGIWTPGQTPGSACLYYAQQGGILFTGRHLLPNAQGELVPLRTAKTFHWRRQLRSVAQLRDRFSPETLSLICPGASTGFLRGQRGIEAAYRQLAALDLQAYETAPALL</sequence>
<dbReference type="InterPro" id="IPR036866">
    <property type="entry name" value="RibonucZ/Hydroxyglut_hydro"/>
</dbReference>
<dbReference type="PANTHER" id="PTHR42773:SF3">
    <property type="entry name" value="SLR0630 PROTEIN"/>
    <property type="match status" value="1"/>
</dbReference>
<keyword evidence="3" id="KW-1185">Reference proteome</keyword>
<evidence type="ECO:0000313" key="2">
    <source>
        <dbReference type="EMBL" id="USR92254.1"/>
    </source>
</evidence>
<accession>A0ABY5ASP6</accession>
<protein>
    <submittedName>
        <fullName evidence="2">MBL fold metallo-hydrolase</fullName>
    </submittedName>
</protein>
<reference evidence="2" key="1">
    <citation type="submission" date="2022-06" db="EMBL/GenBank/DDBJ databases">
        <title>Genome sequence of Phormidium yuhuli AB48 isolated from an industrial photobioreactor environment.</title>
        <authorList>
            <person name="Qiu Y."/>
            <person name="Noonan A.J.C."/>
            <person name="Dofher K."/>
            <person name="Koch M."/>
            <person name="Kieft B."/>
            <person name="Lin X."/>
            <person name="Ziels R.M."/>
            <person name="Hallam S.J."/>
        </authorList>
    </citation>
    <scope>NUCLEOTIDE SEQUENCE</scope>
    <source>
        <strain evidence="2">AB48</strain>
    </source>
</reference>
<dbReference type="SMART" id="SM00849">
    <property type="entry name" value="Lactamase_B"/>
    <property type="match status" value="1"/>
</dbReference>
<organism evidence="2 3">
    <name type="scientific">Phormidium yuhuli AB48</name>
    <dbReference type="NCBI Taxonomy" id="2940671"/>
    <lineage>
        <taxon>Bacteria</taxon>
        <taxon>Bacillati</taxon>
        <taxon>Cyanobacteriota</taxon>
        <taxon>Cyanophyceae</taxon>
        <taxon>Oscillatoriophycideae</taxon>
        <taxon>Oscillatoriales</taxon>
        <taxon>Oscillatoriaceae</taxon>
        <taxon>Phormidium</taxon>
        <taxon>Phormidium yuhuli</taxon>
    </lineage>
</organism>
<proteinExistence type="predicted"/>
<dbReference type="InterPro" id="IPR001279">
    <property type="entry name" value="Metallo-B-lactamas"/>
</dbReference>
<dbReference type="Gene3D" id="3.60.15.10">
    <property type="entry name" value="Ribonuclease Z/Hydroxyacylglutathione hydrolase-like"/>
    <property type="match status" value="1"/>
</dbReference>
<gene>
    <name evidence="2" type="ORF">NEA10_05905</name>
</gene>
<dbReference type="SUPFAM" id="SSF56281">
    <property type="entry name" value="Metallo-hydrolase/oxidoreductase"/>
    <property type="match status" value="1"/>
</dbReference>
<dbReference type="EMBL" id="CP098611">
    <property type="protein sequence ID" value="USR92254.1"/>
    <property type="molecule type" value="Genomic_DNA"/>
</dbReference>
<dbReference type="RefSeq" id="WP_252664331.1">
    <property type="nucleotide sequence ID" value="NZ_CP098611.1"/>
</dbReference>
<evidence type="ECO:0000259" key="1">
    <source>
        <dbReference type="SMART" id="SM00849"/>
    </source>
</evidence>
<dbReference type="Proteomes" id="UP001056708">
    <property type="component" value="Chromosome"/>
</dbReference>
<dbReference type="PANTHER" id="PTHR42773">
    <property type="entry name" value="METALLO-BETA-LACTAMASE-RELATED"/>
    <property type="match status" value="1"/>
</dbReference>
<evidence type="ECO:0000313" key="3">
    <source>
        <dbReference type="Proteomes" id="UP001056708"/>
    </source>
</evidence>
<dbReference type="Pfam" id="PF00753">
    <property type="entry name" value="Lactamase_B"/>
    <property type="match status" value="1"/>
</dbReference>